<keyword evidence="2" id="KW-0472">Membrane</keyword>
<protein>
    <submittedName>
        <fullName evidence="3">Uncharacterized protein</fullName>
    </submittedName>
</protein>
<dbReference type="Proteomes" id="UP000437068">
    <property type="component" value="Unassembled WGS sequence"/>
</dbReference>
<sequence>MTADSATGTGSSAVAPAEFVDSAKRGTRGLGTSGMRSSPNAVLSFIFHGMTSFPAALSVHFFCSSRVGRPMQWKPIARRRVDVSRRPALAGRYCSPGDSAQDQVLTT</sequence>
<evidence type="ECO:0000313" key="5">
    <source>
        <dbReference type="Proteomes" id="UP000437068"/>
    </source>
</evidence>
<gene>
    <name evidence="3" type="ORF">PF001_g31733</name>
    <name evidence="4" type="ORF">PF008_g31690</name>
</gene>
<feature type="transmembrane region" description="Helical" evidence="2">
    <location>
        <begin position="41"/>
        <end position="63"/>
    </location>
</feature>
<reference evidence="3 5" key="1">
    <citation type="submission" date="2018-08" db="EMBL/GenBank/DDBJ databases">
        <title>Genomic investigation of the strawberry pathogen Phytophthora fragariae indicates pathogenicity is determined by transcriptional variation in three key races.</title>
        <authorList>
            <person name="Adams T.M."/>
            <person name="Armitage A.D."/>
            <person name="Sobczyk M.K."/>
            <person name="Bates H.J."/>
            <person name="Dunwell J.M."/>
            <person name="Nellist C.F."/>
            <person name="Harrison R.J."/>
        </authorList>
    </citation>
    <scope>NUCLEOTIDE SEQUENCE [LARGE SCALE GENOMIC DNA]</scope>
    <source>
        <strain evidence="3 5">A4</strain>
        <strain evidence="4 6">NOV-77</strain>
    </source>
</reference>
<evidence type="ECO:0000313" key="4">
    <source>
        <dbReference type="EMBL" id="KAE9266109.1"/>
    </source>
</evidence>
<comment type="caution">
    <text evidence="3">The sequence shown here is derived from an EMBL/GenBank/DDBJ whole genome shotgun (WGS) entry which is preliminary data.</text>
</comment>
<feature type="region of interest" description="Disordered" evidence="1">
    <location>
        <begin position="1"/>
        <end position="20"/>
    </location>
</feature>
<evidence type="ECO:0000313" key="6">
    <source>
        <dbReference type="Proteomes" id="UP000486351"/>
    </source>
</evidence>
<feature type="compositionally biased region" description="Polar residues" evidence="1">
    <location>
        <begin position="1"/>
        <end position="12"/>
    </location>
</feature>
<keyword evidence="2" id="KW-1133">Transmembrane helix</keyword>
<evidence type="ECO:0000313" key="3">
    <source>
        <dbReference type="EMBL" id="KAE9263309.1"/>
    </source>
</evidence>
<dbReference type="AlphaFoldDB" id="A0A6A4ASS6"/>
<evidence type="ECO:0000256" key="1">
    <source>
        <dbReference type="SAM" id="MobiDB-lite"/>
    </source>
</evidence>
<name>A0A6A4ASS6_9STRA</name>
<accession>A0A6A4ASS6</accession>
<proteinExistence type="predicted"/>
<organism evidence="3 5">
    <name type="scientific">Phytophthora fragariae</name>
    <dbReference type="NCBI Taxonomy" id="53985"/>
    <lineage>
        <taxon>Eukaryota</taxon>
        <taxon>Sar</taxon>
        <taxon>Stramenopiles</taxon>
        <taxon>Oomycota</taxon>
        <taxon>Peronosporomycetes</taxon>
        <taxon>Peronosporales</taxon>
        <taxon>Peronosporaceae</taxon>
        <taxon>Phytophthora</taxon>
    </lineage>
</organism>
<dbReference type="Proteomes" id="UP000486351">
    <property type="component" value="Unassembled WGS sequence"/>
</dbReference>
<keyword evidence="2" id="KW-0812">Transmembrane</keyword>
<dbReference type="EMBL" id="QXFY01007446">
    <property type="protein sequence ID" value="KAE9266109.1"/>
    <property type="molecule type" value="Genomic_DNA"/>
</dbReference>
<evidence type="ECO:0000256" key="2">
    <source>
        <dbReference type="SAM" id="Phobius"/>
    </source>
</evidence>
<dbReference type="EMBL" id="QXGE01007511">
    <property type="protein sequence ID" value="KAE9263309.1"/>
    <property type="molecule type" value="Genomic_DNA"/>
</dbReference>